<dbReference type="PIRSF" id="PIRSF035170">
    <property type="entry name" value="HD_phosphohydro"/>
    <property type="match status" value="1"/>
</dbReference>
<evidence type="ECO:0000313" key="1">
    <source>
        <dbReference type="EMBL" id="MDR6216275.1"/>
    </source>
</evidence>
<accession>A0ABU1IGL5</accession>
<dbReference type="RefSeq" id="WP_309831559.1">
    <property type="nucleotide sequence ID" value="NZ_JAVIZX010000001.1"/>
</dbReference>
<organism evidence="1 2">
    <name type="scientific">Paracidovorax wautersii</name>
    <dbReference type="NCBI Taxonomy" id="1177982"/>
    <lineage>
        <taxon>Bacteria</taxon>
        <taxon>Pseudomonadati</taxon>
        <taxon>Pseudomonadota</taxon>
        <taxon>Betaproteobacteria</taxon>
        <taxon>Burkholderiales</taxon>
        <taxon>Comamonadaceae</taxon>
        <taxon>Paracidovorax</taxon>
    </lineage>
</organism>
<dbReference type="PANTHER" id="PTHR21174:SF0">
    <property type="entry name" value="HD PHOSPHOHYDROLASE FAMILY PROTEIN-RELATED"/>
    <property type="match status" value="1"/>
</dbReference>
<keyword evidence="2" id="KW-1185">Reference proteome</keyword>
<dbReference type="Gene3D" id="1.10.3210.10">
    <property type="entry name" value="Hypothetical protein af1432"/>
    <property type="match status" value="1"/>
</dbReference>
<gene>
    <name evidence="1" type="ORF">QE399_003964</name>
</gene>
<dbReference type="Proteomes" id="UP001267710">
    <property type="component" value="Unassembled WGS sequence"/>
</dbReference>
<sequence>MTRSQELSHRWQSLGAALGRGGAAWDAEGARLLRSWGRWPRAYHDTTHLAACLRHLDTVQALQPTPLHDAPAVAAALWFHDAIYWPWSSRNEERSADWARRFLTVEQLPATWIAAVVQHILDTRHGPNTPTTGDAAWLVDIDLAILGQDTSIYQAFERNVRREYFFVRRARYVAGRGAVLQSFLERPHIYATEWFRSRYEAAARRNLAWALETLRSGQRPA</sequence>
<dbReference type="PANTHER" id="PTHR21174">
    <property type="match status" value="1"/>
</dbReference>
<name>A0ABU1IGL5_9BURK</name>
<reference evidence="1 2" key="1">
    <citation type="submission" date="2023-08" db="EMBL/GenBank/DDBJ databases">
        <title>Functional and genomic diversity of the sorghum phyllosphere microbiome.</title>
        <authorList>
            <person name="Shade A."/>
        </authorList>
    </citation>
    <scope>NUCLEOTIDE SEQUENCE [LARGE SCALE GENOMIC DNA]</scope>
    <source>
        <strain evidence="1 2">SORGH_AS_0335</strain>
    </source>
</reference>
<evidence type="ECO:0000313" key="2">
    <source>
        <dbReference type="Proteomes" id="UP001267710"/>
    </source>
</evidence>
<dbReference type="SUPFAM" id="SSF109604">
    <property type="entry name" value="HD-domain/PDEase-like"/>
    <property type="match status" value="1"/>
</dbReference>
<dbReference type="EMBL" id="JAVIZX010000001">
    <property type="protein sequence ID" value="MDR6216275.1"/>
    <property type="molecule type" value="Genomic_DNA"/>
</dbReference>
<comment type="caution">
    <text evidence="1">The sequence shown here is derived from an EMBL/GenBank/DDBJ whole genome shotgun (WGS) entry which is preliminary data.</text>
</comment>
<proteinExistence type="predicted"/>
<dbReference type="InterPro" id="IPR009218">
    <property type="entry name" value="HD_phosphohydro"/>
</dbReference>
<protein>
    <submittedName>
        <fullName evidence="1">Metal-dependent HD superfamily phosphohydrolase</fullName>
    </submittedName>
</protein>